<comment type="similarity">
    <text evidence="1">Belongs to the CbxX/CfxQ family.</text>
</comment>
<dbReference type="Gene3D" id="2.160.20.10">
    <property type="entry name" value="Single-stranded right-handed beta-helix, Pectin lyase-like"/>
    <property type="match status" value="1"/>
</dbReference>
<dbReference type="InterPro" id="IPR003593">
    <property type="entry name" value="AAA+_ATPase"/>
</dbReference>
<dbReference type="InterPro" id="IPR041627">
    <property type="entry name" value="AAA_lid_6"/>
</dbReference>
<dbReference type="Pfam" id="PF00004">
    <property type="entry name" value="AAA"/>
    <property type="match status" value="1"/>
</dbReference>
<keyword evidence="2" id="KW-0547">Nucleotide-binding</keyword>
<evidence type="ECO:0000313" key="5">
    <source>
        <dbReference type="EMBL" id="WAL67855.1"/>
    </source>
</evidence>
<accession>A0ABY7B697</accession>
<dbReference type="SUPFAM" id="SSF52540">
    <property type="entry name" value="P-loop containing nucleoside triphosphate hydrolases"/>
    <property type="match status" value="1"/>
</dbReference>
<keyword evidence="3" id="KW-0067">ATP-binding</keyword>
<keyword evidence="6" id="KW-1185">Reference proteome</keyword>
<dbReference type="InterPro" id="IPR003959">
    <property type="entry name" value="ATPase_AAA_core"/>
</dbReference>
<dbReference type="SMART" id="SM00382">
    <property type="entry name" value="AAA"/>
    <property type="match status" value="1"/>
</dbReference>
<dbReference type="Pfam" id="PF17866">
    <property type="entry name" value="AAA_lid_6"/>
    <property type="match status" value="1"/>
</dbReference>
<dbReference type="PRINTS" id="PR00819">
    <property type="entry name" value="CBXCFQXSUPER"/>
</dbReference>
<name>A0ABY7B697_9PSEU</name>
<dbReference type="Proteomes" id="UP001163203">
    <property type="component" value="Chromosome"/>
</dbReference>
<dbReference type="InterPro" id="IPR000641">
    <property type="entry name" value="CbxX/CfxQ"/>
</dbReference>
<dbReference type="PANTHER" id="PTHR43392:SF2">
    <property type="entry name" value="AAA-TYPE ATPASE FAMILY PROTEIN _ ANKYRIN REPEAT FAMILY PROTEIN"/>
    <property type="match status" value="1"/>
</dbReference>
<dbReference type="InterPro" id="IPR027417">
    <property type="entry name" value="P-loop_NTPase"/>
</dbReference>
<dbReference type="RefSeq" id="WP_268757950.1">
    <property type="nucleotide sequence ID" value="NZ_CP113836.1"/>
</dbReference>
<organism evidence="5 6">
    <name type="scientific">Amycolatopsis cynarae</name>
    <dbReference type="NCBI Taxonomy" id="2995223"/>
    <lineage>
        <taxon>Bacteria</taxon>
        <taxon>Bacillati</taxon>
        <taxon>Actinomycetota</taxon>
        <taxon>Actinomycetes</taxon>
        <taxon>Pseudonocardiales</taxon>
        <taxon>Pseudonocardiaceae</taxon>
        <taxon>Amycolatopsis</taxon>
    </lineage>
</organism>
<dbReference type="InterPro" id="IPR006626">
    <property type="entry name" value="PbH1"/>
</dbReference>
<sequence length="551" mass="57868">MTVSTPGRALLVSQRPGAYPTIGDALGQAQQGAVITIDAGSYPELLELVGLQVTLAAAPGANVVIDGTGGNHPVLHVRGGSVVLQGIELRAGQGAAIVAEDAGLTAQRCKVTGGRGPAISVRGSAPFELTGCTITGVEQGMAIEGASGRLENTVVEDVTGDGIIIGLGAAPVIRDCTVTGCALRGIYVYQYGRPVIENCEISRTGLEGIAVAHHSEPALKRCSVHETGGVGIAFGPGCRGTVEACRVDNTAEPGIEVFEGASVTVVDDGSRGGGIKQGGGELDGLLAELDAMVGLPKVKAEVRALVDELQVNEWRRNAGLPVGATGHHLIFAGAPGTGKTTVARLYGKLLKALGVLSRGQFREVSRRDLVGQYIGHTAEKTAVIFEESKGGVLFIDEAYTLSRSSGTGDFGQEAIDTLVKLMEDHRDEVAVIVAGYTDEMVEFLATNPGLASRFGKTIEFENYTPDELLAIVRRMVSAEAYELDPAAGEVFVEYFRRISQDANFGNARDARRLFEAIRKSQSQRLRLLGRVPTVDELRGLLVEDVREAVAG</sequence>
<reference evidence="5" key="1">
    <citation type="submission" date="2022-11" db="EMBL/GenBank/DDBJ databases">
        <authorList>
            <person name="Mo P."/>
        </authorList>
    </citation>
    <scope>NUCLEOTIDE SEQUENCE</scope>
    <source>
        <strain evidence="5">HUAS 11-8</strain>
    </source>
</reference>
<dbReference type="Gene3D" id="1.10.8.60">
    <property type="match status" value="1"/>
</dbReference>
<dbReference type="Gene3D" id="3.40.50.300">
    <property type="entry name" value="P-loop containing nucleotide triphosphate hydrolases"/>
    <property type="match status" value="1"/>
</dbReference>
<evidence type="ECO:0000256" key="1">
    <source>
        <dbReference type="ARBA" id="ARBA00010378"/>
    </source>
</evidence>
<gene>
    <name evidence="5" type="ORF">ORV05_08815</name>
</gene>
<proteinExistence type="inferred from homology"/>
<dbReference type="Pfam" id="PF13229">
    <property type="entry name" value="Beta_helix"/>
    <property type="match status" value="1"/>
</dbReference>
<dbReference type="InterPro" id="IPR039448">
    <property type="entry name" value="Beta_helix"/>
</dbReference>
<evidence type="ECO:0000256" key="2">
    <source>
        <dbReference type="ARBA" id="ARBA00022741"/>
    </source>
</evidence>
<dbReference type="SUPFAM" id="SSF51126">
    <property type="entry name" value="Pectin lyase-like"/>
    <property type="match status" value="1"/>
</dbReference>
<dbReference type="CDD" id="cd00009">
    <property type="entry name" value="AAA"/>
    <property type="match status" value="1"/>
</dbReference>
<evidence type="ECO:0000313" key="6">
    <source>
        <dbReference type="Proteomes" id="UP001163203"/>
    </source>
</evidence>
<dbReference type="InterPro" id="IPR012334">
    <property type="entry name" value="Pectin_lyas_fold"/>
</dbReference>
<dbReference type="InterPro" id="IPR050773">
    <property type="entry name" value="CbxX/CfxQ_RuBisCO_ESX"/>
</dbReference>
<evidence type="ECO:0000256" key="3">
    <source>
        <dbReference type="ARBA" id="ARBA00022840"/>
    </source>
</evidence>
<dbReference type="InterPro" id="IPR011050">
    <property type="entry name" value="Pectin_lyase_fold/virulence"/>
</dbReference>
<dbReference type="PANTHER" id="PTHR43392">
    <property type="entry name" value="AAA-TYPE ATPASE FAMILY PROTEIN / ANKYRIN REPEAT FAMILY PROTEIN"/>
    <property type="match status" value="1"/>
</dbReference>
<dbReference type="EMBL" id="CP113836">
    <property type="protein sequence ID" value="WAL67855.1"/>
    <property type="molecule type" value="Genomic_DNA"/>
</dbReference>
<protein>
    <submittedName>
        <fullName evidence="5">Right-handed parallel beta-helix repeat-containing protein</fullName>
    </submittedName>
</protein>
<dbReference type="SMART" id="SM00710">
    <property type="entry name" value="PbH1"/>
    <property type="match status" value="6"/>
</dbReference>
<feature type="domain" description="AAA+ ATPase" evidence="4">
    <location>
        <begin position="325"/>
        <end position="464"/>
    </location>
</feature>
<evidence type="ECO:0000259" key="4">
    <source>
        <dbReference type="SMART" id="SM00382"/>
    </source>
</evidence>